<feature type="domain" description="F-box" evidence="1">
    <location>
        <begin position="1"/>
        <end position="30"/>
    </location>
</feature>
<dbReference type="Proteomes" id="UP001301769">
    <property type="component" value="Unassembled WGS sequence"/>
</dbReference>
<evidence type="ECO:0000313" key="2">
    <source>
        <dbReference type="EMBL" id="KAK4215750.1"/>
    </source>
</evidence>
<dbReference type="EMBL" id="MU858076">
    <property type="protein sequence ID" value="KAK4215750.1"/>
    <property type="molecule type" value="Genomic_DNA"/>
</dbReference>
<keyword evidence="3" id="KW-1185">Reference proteome</keyword>
<evidence type="ECO:0000259" key="1">
    <source>
        <dbReference type="PROSITE" id="PS50181"/>
    </source>
</evidence>
<sequence>MPITDLPPELMRQCLSHLDPNDLQNTNLVCHLYPYRLGNIPKDLNTLLGGNSHIPRRLCRLVIDGQHKEWIEGLSKILGHFTRIRSLTIGYFDLTQLPQDKRTHLLNDIFVTEKLAILHLKVAEFSDITSFIFDNPQLKFLQLGWTQVKPKDGEKLEDFEQDGENRVEKDVAAASDDKHLFEDNVVVKLPKLKHLVSSTASPVVWSKILPIFKLSIVKGLKTLITECFNAKVVSELDQLVEIAGPSLRSLAIGMYKEGCRFDLTKTKSLVSLSLDLREYPYKEALLSDLYYTLTHVTNPKRIFINSASGRHDHPNFQHESGPPLWEALDAHLVEMEGLEQVTFTHLVVLPRAGKGPIFPRYSSQLLRAAYTLLPKCKAKGILTIEQIPEPWTSSAFADADMPEESVWRCKLVNDAGKTCRAFPTQANVLSRREARKDKARPKTLFNAARSLCRR</sequence>
<reference evidence="2" key="1">
    <citation type="journal article" date="2023" name="Mol. Phylogenet. Evol.">
        <title>Genome-scale phylogeny and comparative genomics of the fungal order Sordariales.</title>
        <authorList>
            <person name="Hensen N."/>
            <person name="Bonometti L."/>
            <person name="Westerberg I."/>
            <person name="Brannstrom I.O."/>
            <person name="Guillou S."/>
            <person name="Cros-Aarteil S."/>
            <person name="Calhoun S."/>
            <person name="Haridas S."/>
            <person name="Kuo A."/>
            <person name="Mondo S."/>
            <person name="Pangilinan J."/>
            <person name="Riley R."/>
            <person name="LaButti K."/>
            <person name="Andreopoulos B."/>
            <person name="Lipzen A."/>
            <person name="Chen C."/>
            <person name="Yan M."/>
            <person name="Daum C."/>
            <person name="Ng V."/>
            <person name="Clum A."/>
            <person name="Steindorff A."/>
            <person name="Ohm R.A."/>
            <person name="Martin F."/>
            <person name="Silar P."/>
            <person name="Natvig D.O."/>
            <person name="Lalanne C."/>
            <person name="Gautier V."/>
            <person name="Ament-Velasquez S.L."/>
            <person name="Kruys A."/>
            <person name="Hutchinson M.I."/>
            <person name="Powell A.J."/>
            <person name="Barry K."/>
            <person name="Miller A.N."/>
            <person name="Grigoriev I.V."/>
            <person name="Debuchy R."/>
            <person name="Gladieux P."/>
            <person name="Hiltunen Thoren M."/>
            <person name="Johannesson H."/>
        </authorList>
    </citation>
    <scope>NUCLEOTIDE SEQUENCE</scope>
    <source>
        <strain evidence="2">PSN293</strain>
    </source>
</reference>
<name>A0AAN6YDA3_9PEZI</name>
<protein>
    <recommendedName>
        <fullName evidence="1">F-box domain-containing protein</fullName>
    </recommendedName>
</protein>
<evidence type="ECO:0000313" key="3">
    <source>
        <dbReference type="Proteomes" id="UP001301769"/>
    </source>
</evidence>
<comment type="caution">
    <text evidence="2">The sequence shown here is derived from an EMBL/GenBank/DDBJ whole genome shotgun (WGS) entry which is preliminary data.</text>
</comment>
<dbReference type="SUPFAM" id="SSF81383">
    <property type="entry name" value="F-box domain"/>
    <property type="match status" value="1"/>
</dbReference>
<reference evidence="2" key="2">
    <citation type="submission" date="2023-05" db="EMBL/GenBank/DDBJ databases">
        <authorList>
            <consortium name="Lawrence Berkeley National Laboratory"/>
            <person name="Steindorff A."/>
            <person name="Hensen N."/>
            <person name="Bonometti L."/>
            <person name="Westerberg I."/>
            <person name="Brannstrom I.O."/>
            <person name="Guillou S."/>
            <person name="Cros-Aarteil S."/>
            <person name="Calhoun S."/>
            <person name="Haridas S."/>
            <person name="Kuo A."/>
            <person name="Mondo S."/>
            <person name="Pangilinan J."/>
            <person name="Riley R."/>
            <person name="Labutti K."/>
            <person name="Andreopoulos B."/>
            <person name="Lipzen A."/>
            <person name="Chen C."/>
            <person name="Yanf M."/>
            <person name="Daum C."/>
            <person name="Ng V."/>
            <person name="Clum A."/>
            <person name="Ohm R."/>
            <person name="Martin F."/>
            <person name="Silar P."/>
            <person name="Natvig D."/>
            <person name="Lalanne C."/>
            <person name="Gautier V."/>
            <person name="Ament-Velasquez S.L."/>
            <person name="Kruys A."/>
            <person name="Hutchinson M.I."/>
            <person name="Powell A.J."/>
            <person name="Barry K."/>
            <person name="Miller A.N."/>
            <person name="Grigoriev I.V."/>
            <person name="Debuchy R."/>
            <person name="Gladieux P."/>
            <person name="Thoren M.H."/>
            <person name="Johannesson H."/>
        </authorList>
    </citation>
    <scope>NUCLEOTIDE SEQUENCE</scope>
    <source>
        <strain evidence="2">PSN293</strain>
    </source>
</reference>
<gene>
    <name evidence="2" type="ORF">QBC37DRAFT_457857</name>
</gene>
<dbReference type="InterPro" id="IPR036047">
    <property type="entry name" value="F-box-like_dom_sf"/>
</dbReference>
<dbReference type="Pfam" id="PF00646">
    <property type="entry name" value="F-box"/>
    <property type="match status" value="1"/>
</dbReference>
<accession>A0AAN6YDA3</accession>
<dbReference type="PROSITE" id="PS50181">
    <property type="entry name" value="FBOX"/>
    <property type="match status" value="1"/>
</dbReference>
<dbReference type="InterPro" id="IPR001810">
    <property type="entry name" value="F-box_dom"/>
</dbReference>
<dbReference type="CDD" id="cd09917">
    <property type="entry name" value="F-box_SF"/>
    <property type="match status" value="1"/>
</dbReference>
<dbReference type="AlphaFoldDB" id="A0AAN6YDA3"/>
<organism evidence="2 3">
    <name type="scientific">Rhypophila decipiens</name>
    <dbReference type="NCBI Taxonomy" id="261697"/>
    <lineage>
        <taxon>Eukaryota</taxon>
        <taxon>Fungi</taxon>
        <taxon>Dikarya</taxon>
        <taxon>Ascomycota</taxon>
        <taxon>Pezizomycotina</taxon>
        <taxon>Sordariomycetes</taxon>
        <taxon>Sordariomycetidae</taxon>
        <taxon>Sordariales</taxon>
        <taxon>Naviculisporaceae</taxon>
        <taxon>Rhypophila</taxon>
    </lineage>
</organism>
<proteinExistence type="predicted"/>